<dbReference type="STRING" id="1046627.BZARG_2741"/>
<reference evidence="1 2" key="1">
    <citation type="journal article" date="2008" name="Int. J. Syst. Evol. Microbiol.">
        <title>Bizionia argentinensis sp. nov., isolated from surface marine water in Antarctica.</title>
        <authorList>
            <person name="Bercovich A."/>
            <person name="Vazquez S.C."/>
            <person name="Yankilevich P."/>
            <person name="Coria S.H."/>
            <person name="Foti M."/>
            <person name="Hernandez E."/>
            <person name="Vidal A."/>
            <person name="Ruberto L."/>
            <person name="Melo C."/>
            <person name="Marenssi S."/>
            <person name="Criscuolo M."/>
            <person name="Memoli M."/>
            <person name="Arguelles M."/>
            <person name="Mac Cormack W.P."/>
        </authorList>
    </citation>
    <scope>NUCLEOTIDE SEQUENCE [LARGE SCALE GENOMIC DNA]</scope>
    <source>
        <strain evidence="1 2">JUB59</strain>
    </source>
</reference>
<accession>G2ED17</accession>
<name>G2ED17_9FLAO</name>
<evidence type="ECO:0000313" key="2">
    <source>
        <dbReference type="Proteomes" id="UP000003730"/>
    </source>
</evidence>
<dbReference type="OrthoDB" id="893367at2"/>
<protein>
    <recommendedName>
        <fullName evidence="3">DUF4258 domain-containing protein</fullName>
    </recommendedName>
</protein>
<evidence type="ECO:0008006" key="3">
    <source>
        <dbReference type="Google" id="ProtNLM"/>
    </source>
</evidence>
<comment type="caution">
    <text evidence="1">The sequence shown here is derived from an EMBL/GenBank/DDBJ whole genome shotgun (WGS) entry which is preliminary data.</text>
</comment>
<dbReference type="Proteomes" id="UP000003730">
    <property type="component" value="Unassembled WGS sequence"/>
</dbReference>
<sequence>MNNQNTETLNLSWEVTFAELNKSETLSFNHSKHSFKRSNQRNIGANSIALTIEYGTAFFKQGLIFYVLGENNLPKSINRNARKKSTNLIVVVAGDSNTILTCYRSKNPYKHIKKKQKNISTKPNYAA</sequence>
<gene>
    <name evidence="1" type="ORF">BZARG_2741</name>
</gene>
<dbReference type="AlphaFoldDB" id="G2ED17"/>
<dbReference type="RefSeq" id="WP_008636825.1">
    <property type="nucleotide sequence ID" value="NZ_AFXZ01000020.1"/>
</dbReference>
<organism evidence="1 2">
    <name type="scientific">Bizionia argentinensis JUB59</name>
    <dbReference type="NCBI Taxonomy" id="1046627"/>
    <lineage>
        <taxon>Bacteria</taxon>
        <taxon>Pseudomonadati</taxon>
        <taxon>Bacteroidota</taxon>
        <taxon>Flavobacteriia</taxon>
        <taxon>Flavobacteriales</taxon>
        <taxon>Flavobacteriaceae</taxon>
        <taxon>Bizionia</taxon>
    </lineage>
</organism>
<keyword evidence="2" id="KW-1185">Reference proteome</keyword>
<dbReference type="EMBL" id="AFXZ01000020">
    <property type="protein sequence ID" value="EGV43659.1"/>
    <property type="molecule type" value="Genomic_DNA"/>
</dbReference>
<evidence type="ECO:0000313" key="1">
    <source>
        <dbReference type="EMBL" id="EGV43659.1"/>
    </source>
</evidence>
<proteinExistence type="predicted"/>